<dbReference type="HOGENOM" id="CLU_012455_0_0_1"/>
<dbReference type="InterPro" id="IPR001878">
    <property type="entry name" value="Znf_CCHC"/>
</dbReference>
<dbReference type="Pfam" id="PF03732">
    <property type="entry name" value="Retrotrans_gag"/>
    <property type="match status" value="1"/>
</dbReference>
<protein>
    <recommendedName>
        <fullName evidence="4">CCHC-type domain-containing protein</fullName>
    </recommendedName>
</protein>
<dbReference type="GO" id="GO:0006397">
    <property type="term" value="P:mRNA processing"/>
    <property type="evidence" value="ECO:0007669"/>
    <property type="project" value="UniProtKB-KW"/>
</dbReference>
<sequence length="713" mass="81479">KSSSSPSDGSESSSSEDNSSSDPSSSSSSKRSTSSDDGSASESDDTSSTSDSSSSSNESSSSSNRSRGHRTTLKPIPPNKYDGSDNPHAFHCFVTEGTAYVEDGRVETKKRAFILSHYLTGKAHEFYVREVSGDPYRWRLSDFFTELFNYCFPIDFRMRQQEKLQSCYQNSKTVKNYLYELNEIWNMIRETNEHTKVHKFWSGLRRELQRDLWKEKLNPEISTLKKVVASAEILEIAQSITGDYVRKSQRRRSKKRTVESAAVSTGETETPRQRRPRTCKGRYKGDGNTKDSTPMDSSKTGGRRAKRPDRRKRDSPKLSKEEQERHKAEGLCFICHKSGHFSRNCPDRHTVSTSSKPPGVTSFGVDIDFGDVECQRQLAASVDRDPEISVNFIQTRGPRVQDEEDLPEDDLPDLESVSDDDNEERLSDIVTTDEDGLPTGMQIYAYDRRLFRGYQSLGTRLGHPLEERAMDRLAGICYPGDDPDSLSTFMDTRFLVYDLGTGQHMIAESERDVLGPGDEIRIDTHLLLNPAFRLDSWYWFRKGERAGIPKVELRNRERSRTWRSHPMGRPFEDRIEARLGEYSFQVLERGNADRFVCVRKDDTTFEVLDYHMALCFKLPIDRVTTPYFDVVRWHAKKLFRACMELTSCDPFEGDDDVGIRSLTGDEDREEVNNEHHEPREDVPCSAIHLNGTTIRNDDRTTLQRNASIAKDFT</sequence>
<evidence type="ECO:0000256" key="2">
    <source>
        <dbReference type="PROSITE-ProRule" id="PRU00047"/>
    </source>
</evidence>
<dbReference type="SUPFAM" id="SSF57756">
    <property type="entry name" value="Retrovirus zinc finger-like domains"/>
    <property type="match status" value="1"/>
</dbReference>
<feature type="domain" description="CCHC-type" evidence="4">
    <location>
        <begin position="332"/>
        <end position="347"/>
    </location>
</feature>
<dbReference type="STRING" id="870435.A0A0C3PV87"/>
<keyword evidence="6" id="KW-1185">Reference proteome</keyword>
<feature type="non-terminal residue" evidence="5">
    <location>
        <position position="1"/>
    </location>
</feature>
<feature type="compositionally biased region" description="Acidic residues" evidence="3">
    <location>
        <begin position="402"/>
        <end position="423"/>
    </location>
</feature>
<feature type="compositionally biased region" description="Basic residues" evidence="3">
    <location>
        <begin position="273"/>
        <end position="282"/>
    </location>
</feature>
<evidence type="ECO:0000313" key="6">
    <source>
        <dbReference type="Proteomes" id="UP000054217"/>
    </source>
</evidence>
<evidence type="ECO:0000256" key="1">
    <source>
        <dbReference type="ARBA" id="ARBA00022664"/>
    </source>
</evidence>
<dbReference type="InterPro" id="IPR036875">
    <property type="entry name" value="Znf_CCHC_sf"/>
</dbReference>
<dbReference type="GO" id="GO:0008270">
    <property type="term" value="F:zinc ion binding"/>
    <property type="evidence" value="ECO:0007669"/>
    <property type="project" value="UniProtKB-KW"/>
</dbReference>
<name>A0A0C3PV87_PISTI</name>
<evidence type="ECO:0000259" key="4">
    <source>
        <dbReference type="PROSITE" id="PS50158"/>
    </source>
</evidence>
<feature type="compositionally biased region" description="Low complexity" evidence="3">
    <location>
        <begin position="1"/>
        <end position="65"/>
    </location>
</feature>
<dbReference type="OrthoDB" id="2670023at2759"/>
<feature type="region of interest" description="Disordered" evidence="3">
    <location>
        <begin position="244"/>
        <end position="323"/>
    </location>
</feature>
<feature type="compositionally biased region" description="Basic residues" evidence="3">
    <location>
        <begin position="301"/>
        <end position="310"/>
    </location>
</feature>
<feature type="region of interest" description="Disordered" evidence="3">
    <location>
        <begin position="395"/>
        <end position="425"/>
    </location>
</feature>
<dbReference type="InParanoid" id="A0A0C3PV87"/>
<dbReference type="PROSITE" id="PS50158">
    <property type="entry name" value="ZF_CCHC"/>
    <property type="match status" value="1"/>
</dbReference>
<organism evidence="5 6">
    <name type="scientific">Pisolithus tinctorius Marx 270</name>
    <dbReference type="NCBI Taxonomy" id="870435"/>
    <lineage>
        <taxon>Eukaryota</taxon>
        <taxon>Fungi</taxon>
        <taxon>Dikarya</taxon>
        <taxon>Basidiomycota</taxon>
        <taxon>Agaricomycotina</taxon>
        <taxon>Agaricomycetes</taxon>
        <taxon>Agaricomycetidae</taxon>
        <taxon>Boletales</taxon>
        <taxon>Sclerodermatineae</taxon>
        <taxon>Pisolithaceae</taxon>
        <taxon>Pisolithus</taxon>
    </lineage>
</organism>
<keyword evidence="1" id="KW-0507">mRNA processing</keyword>
<evidence type="ECO:0000313" key="5">
    <source>
        <dbReference type="EMBL" id="KIO13191.1"/>
    </source>
</evidence>
<dbReference type="GO" id="GO:0003676">
    <property type="term" value="F:nucleic acid binding"/>
    <property type="evidence" value="ECO:0007669"/>
    <property type="project" value="InterPro"/>
</dbReference>
<accession>A0A0C3PV87</accession>
<keyword evidence="2" id="KW-0479">Metal-binding</keyword>
<feature type="region of interest" description="Disordered" evidence="3">
    <location>
        <begin position="343"/>
        <end position="362"/>
    </location>
</feature>
<dbReference type="Proteomes" id="UP000054217">
    <property type="component" value="Unassembled WGS sequence"/>
</dbReference>
<evidence type="ECO:0000256" key="3">
    <source>
        <dbReference type="SAM" id="MobiDB-lite"/>
    </source>
</evidence>
<proteinExistence type="predicted"/>
<feature type="region of interest" description="Disordered" evidence="3">
    <location>
        <begin position="1"/>
        <end position="84"/>
    </location>
</feature>
<feature type="compositionally biased region" description="Polar residues" evidence="3">
    <location>
        <begin position="290"/>
        <end position="300"/>
    </location>
</feature>
<reference evidence="5 6" key="1">
    <citation type="submission" date="2014-04" db="EMBL/GenBank/DDBJ databases">
        <authorList>
            <consortium name="DOE Joint Genome Institute"/>
            <person name="Kuo A."/>
            <person name="Kohler A."/>
            <person name="Costa M.D."/>
            <person name="Nagy L.G."/>
            <person name="Floudas D."/>
            <person name="Copeland A."/>
            <person name="Barry K.W."/>
            <person name="Cichocki N."/>
            <person name="Veneault-Fourrey C."/>
            <person name="LaButti K."/>
            <person name="Lindquist E.A."/>
            <person name="Lipzen A."/>
            <person name="Lundell T."/>
            <person name="Morin E."/>
            <person name="Murat C."/>
            <person name="Sun H."/>
            <person name="Tunlid A."/>
            <person name="Henrissat B."/>
            <person name="Grigoriev I.V."/>
            <person name="Hibbett D.S."/>
            <person name="Martin F."/>
            <person name="Nordberg H.P."/>
            <person name="Cantor M.N."/>
            <person name="Hua S.X."/>
        </authorList>
    </citation>
    <scope>NUCLEOTIDE SEQUENCE [LARGE SCALE GENOMIC DNA]</scope>
    <source>
        <strain evidence="5 6">Marx 270</strain>
    </source>
</reference>
<dbReference type="InterPro" id="IPR005162">
    <property type="entry name" value="Retrotrans_gag_dom"/>
</dbReference>
<feature type="compositionally biased region" description="Basic and acidic residues" evidence="3">
    <location>
        <begin position="311"/>
        <end position="323"/>
    </location>
</feature>
<dbReference type="AlphaFoldDB" id="A0A0C3PV87"/>
<dbReference type="SMART" id="SM00343">
    <property type="entry name" value="ZnF_C2HC"/>
    <property type="match status" value="1"/>
</dbReference>
<keyword evidence="2" id="KW-0863">Zinc-finger</keyword>
<reference evidence="6" key="2">
    <citation type="submission" date="2015-01" db="EMBL/GenBank/DDBJ databases">
        <title>Evolutionary Origins and Diversification of the Mycorrhizal Mutualists.</title>
        <authorList>
            <consortium name="DOE Joint Genome Institute"/>
            <consortium name="Mycorrhizal Genomics Consortium"/>
            <person name="Kohler A."/>
            <person name="Kuo A."/>
            <person name="Nagy L.G."/>
            <person name="Floudas D."/>
            <person name="Copeland A."/>
            <person name="Barry K.W."/>
            <person name="Cichocki N."/>
            <person name="Veneault-Fourrey C."/>
            <person name="LaButti K."/>
            <person name="Lindquist E.A."/>
            <person name="Lipzen A."/>
            <person name="Lundell T."/>
            <person name="Morin E."/>
            <person name="Murat C."/>
            <person name="Riley R."/>
            <person name="Ohm R."/>
            <person name="Sun H."/>
            <person name="Tunlid A."/>
            <person name="Henrissat B."/>
            <person name="Grigoriev I.V."/>
            <person name="Hibbett D.S."/>
            <person name="Martin F."/>
        </authorList>
    </citation>
    <scope>NUCLEOTIDE SEQUENCE [LARGE SCALE GENOMIC DNA]</scope>
    <source>
        <strain evidence="6">Marx 270</strain>
    </source>
</reference>
<dbReference type="EMBL" id="KN831946">
    <property type="protein sequence ID" value="KIO13191.1"/>
    <property type="molecule type" value="Genomic_DNA"/>
</dbReference>
<keyword evidence="2" id="KW-0862">Zinc</keyword>
<gene>
    <name evidence="5" type="ORF">M404DRAFT_18670</name>
</gene>
<dbReference type="Gene3D" id="4.10.60.10">
    <property type="entry name" value="Zinc finger, CCHC-type"/>
    <property type="match status" value="1"/>
</dbReference>